<name>A0A135UGG9_9PEZI</name>
<evidence type="ECO:0000313" key="1">
    <source>
        <dbReference type="EMBL" id="KXH59482.1"/>
    </source>
</evidence>
<dbReference type="Proteomes" id="UP000070121">
    <property type="component" value="Unassembled WGS sequence"/>
</dbReference>
<dbReference type="OrthoDB" id="10620150at2759"/>
<protein>
    <submittedName>
        <fullName evidence="1">Uncharacterized protein</fullName>
    </submittedName>
</protein>
<keyword evidence="2" id="KW-1185">Reference proteome</keyword>
<proteinExistence type="predicted"/>
<evidence type="ECO:0000313" key="2">
    <source>
        <dbReference type="Proteomes" id="UP000070121"/>
    </source>
</evidence>
<organism evidence="1 2">
    <name type="scientific">Colletotrichum salicis</name>
    <dbReference type="NCBI Taxonomy" id="1209931"/>
    <lineage>
        <taxon>Eukaryota</taxon>
        <taxon>Fungi</taxon>
        <taxon>Dikarya</taxon>
        <taxon>Ascomycota</taxon>
        <taxon>Pezizomycotina</taxon>
        <taxon>Sordariomycetes</taxon>
        <taxon>Hypocreomycetidae</taxon>
        <taxon>Glomerellales</taxon>
        <taxon>Glomerellaceae</taxon>
        <taxon>Colletotrichum</taxon>
        <taxon>Colletotrichum acutatum species complex</taxon>
    </lineage>
</organism>
<dbReference type="AlphaFoldDB" id="A0A135UGG9"/>
<reference evidence="1 2" key="1">
    <citation type="submission" date="2014-02" db="EMBL/GenBank/DDBJ databases">
        <title>The genome sequence of Colletotrichum salicis CBS 607.94.</title>
        <authorList>
            <person name="Baroncelli R."/>
            <person name="Thon M.R."/>
        </authorList>
    </citation>
    <scope>NUCLEOTIDE SEQUENCE [LARGE SCALE GENOMIC DNA]</scope>
    <source>
        <strain evidence="1 2">CBS 607.94</strain>
    </source>
</reference>
<dbReference type="EMBL" id="JFFI01001498">
    <property type="protein sequence ID" value="KXH59482.1"/>
    <property type="molecule type" value="Genomic_DNA"/>
</dbReference>
<accession>A0A135UGG9</accession>
<gene>
    <name evidence="1" type="ORF">CSAL01_12581</name>
</gene>
<sequence length="77" mass="8648">MQHYLAGHGPSFMGLEPEVRLFSCRAHLSALSTILTDAFFMSQRNHPFALVYEAEPKFQPPAAVAKPRSCDNLWARS</sequence>
<comment type="caution">
    <text evidence="1">The sequence shown here is derived from an EMBL/GenBank/DDBJ whole genome shotgun (WGS) entry which is preliminary data.</text>
</comment>